<feature type="region of interest" description="Disordered" evidence="2">
    <location>
        <begin position="191"/>
        <end position="218"/>
    </location>
</feature>
<feature type="transmembrane region" description="Helical" evidence="3">
    <location>
        <begin position="220"/>
        <end position="240"/>
    </location>
</feature>
<evidence type="ECO:0000256" key="1">
    <source>
        <dbReference type="ARBA" id="ARBA00022729"/>
    </source>
</evidence>
<proteinExistence type="predicted"/>
<evidence type="ECO:0000313" key="6">
    <source>
        <dbReference type="Proteomes" id="UP000033033"/>
    </source>
</evidence>
<keyword evidence="3" id="KW-0812">Transmembrane</keyword>
<name>A0A0E3QXF0_METBA</name>
<keyword evidence="3" id="KW-1133">Transmembrane helix</keyword>
<sequence length="243" mass="26058">MKEYLSMLLMSILVFGVVLTGVTAGAQGNNTTENQSVSQVSTTNRSTPTNESCLVNVTENVEETKGTTTVEQKFRIGPTVVLRPVNDVITENEDGLVELYIDNPSLNDVTLNVDARISVPSGIHVYGQGFGQTGSAGVVYGMFSVPPGNSRTIYINIKGEKVGSYTVHFTGLYWPGDKKDDYSPISLSHPFTVKEPSKNSTETPDLEENSGVEAKGQGSFSTPGFGAIIAGIGLLGVYIVRRR</sequence>
<dbReference type="InterPro" id="IPR026371">
    <property type="entry name" value="PGF_CTERM"/>
</dbReference>
<dbReference type="KEGG" id="mby:MSBRM_2451"/>
<evidence type="ECO:0000256" key="2">
    <source>
        <dbReference type="SAM" id="MobiDB-lite"/>
    </source>
</evidence>
<dbReference type="HOGENOM" id="CLU_100101_0_0_2"/>
<accession>A0A0E3QXF0</accession>
<protein>
    <recommendedName>
        <fullName evidence="4">PGF-CTERM archaeal protein-sorting signal domain-containing protein</fullName>
    </recommendedName>
</protein>
<gene>
    <name evidence="5" type="ORF">MSBRM_2451</name>
</gene>
<dbReference type="AlphaFoldDB" id="A0A0E3QXF0"/>
<feature type="domain" description="PGF-CTERM archaeal protein-sorting signal" evidence="4">
    <location>
        <begin position="222"/>
        <end position="243"/>
    </location>
</feature>
<organism evidence="5 6">
    <name type="scientific">Methanosarcina barkeri MS</name>
    <dbReference type="NCBI Taxonomy" id="1434108"/>
    <lineage>
        <taxon>Archaea</taxon>
        <taxon>Methanobacteriati</taxon>
        <taxon>Methanobacteriota</taxon>
        <taxon>Stenosarchaea group</taxon>
        <taxon>Methanomicrobia</taxon>
        <taxon>Methanosarcinales</taxon>
        <taxon>Methanosarcinaceae</taxon>
        <taxon>Methanosarcina</taxon>
    </lineage>
</organism>
<dbReference type="Proteomes" id="UP000033033">
    <property type="component" value="Chromosome"/>
</dbReference>
<evidence type="ECO:0000313" key="5">
    <source>
        <dbReference type="EMBL" id="AKB55449.1"/>
    </source>
</evidence>
<feature type="region of interest" description="Disordered" evidence="2">
    <location>
        <begin position="27"/>
        <end position="50"/>
    </location>
</feature>
<dbReference type="Pfam" id="PF18204">
    <property type="entry name" value="PGF-CTERM"/>
    <property type="match status" value="1"/>
</dbReference>
<keyword evidence="1" id="KW-0732">Signal</keyword>
<evidence type="ECO:0000256" key="3">
    <source>
        <dbReference type="SAM" id="Phobius"/>
    </source>
</evidence>
<dbReference type="RefSeq" id="WP_048108744.1">
    <property type="nucleotide sequence ID" value="NZ_CP009528.1"/>
</dbReference>
<dbReference type="PATRIC" id="fig|1434108.4.peg.3139"/>
<keyword evidence="6" id="KW-1185">Reference proteome</keyword>
<dbReference type="EMBL" id="CP009528">
    <property type="protein sequence ID" value="AKB55449.1"/>
    <property type="molecule type" value="Genomic_DNA"/>
</dbReference>
<keyword evidence="3" id="KW-0472">Membrane</keyword>
<reference evidence="5 6" key="1">
    <citation type="submission" date="2014-07" db="EMBL/GenBank/DDBJ databases">
        <title>Methanogenic archaea and the global carbon cycle.</title>
        <authorList>
            <person name="Henriksen J.R."/>
            <person name="Luke J."/>
            <person name="Reinhart S."/>
            <person name="Benedict M.N."/>
            <person name="Youngblut N.D."/>
            <person name="Metcalf M.E."/>
            <person name="Whitaker R.J."/>
            <person name="Metcalf W.W."/>
        </authorList>
    </citation>
    <scope>NUCLEOTIDE SEQUENCE [LARGE SCALE GENOMIC DNA]</scope>
    <source>
        <strain evidence="5 6">MS</strain>
    </source>
</reference>
<evidence type="ECO:0000259" key="4">
    <source>
        <dbReference type="Pfam" id="PF18204"/>
    </source>
</evidence>
<dbReference type="GeneID" id="24845746"/>